<evidence type="ECO:0000256" key="1">
    <source>
        <dbReference type="SAM" id="MobiDB-lite"/>
    </source>
</evidence>
<feature type="transmembrane region" description="Helical" evidence="2">
    <location>
        <begin position="534"/>
        <end position="553"/>
    </location>
</feature>
<keyword evidence="2" id="KW-0472">Membrane</keyword>
<dbReference type="EMBL" id="CP012159">
    <property type="protein sequence ID" value="AKT37857.1"/>
    <property type="molecule type" value="Genomic_DNA"/>
</dbReference>
<feature type="transmembrane region" description="Helical" evidence="2">
    <location>
        <begin position="412"/>
        <end position="430"/>
    </location>
</feature>
<name>A0A0K1EAZ8_CHOCO</name>
<dbReference type="Gene3D" id="1.20.1250.20">
    <property type="entry name" value="MFS general substrate transporter like domains"/>
    <property type="match status" value="1"/>
</dbReference>
<feature type="transmembrane region" description="Helical" evidence="2">
    <location>
        <begin position="210"/>
        <end position="231"/>
    </location>
</feature>
<keyword evidence="2" id="KW-0812">Transmembrane</keyword>
<evidence type="ECO:0000313" key="3">
    <source>
        <dbReference type="EMBL" id="AKT37857.1"/>
    </source>
</evidence>
<evidence type="ECO:0000256" key="2">
    <source>
        <dbReference type="SAM" id="Phobius"/>
    </source>
</evidence>
<feature type="transmembrane region" description="Helical" evidence="2">
    <location>
        <begin position="559"/>
        <end position="584"/>
    </location>
</feature>
<evidence type="ECO:0000313" key="4">
    <source>
        <dbReference type="Proteomes" id="UP000067626"/>
    </source>
</evidence>
<proteinExistence type="predicted"/>
<feature type="transmembrane region" description="Helical" evidence="2">
    <location>
        <begin position="12"/>
        <end position="32"/>
    </location>
</feature>
<dbReference type="KEGG" id="ccro:CMC5_020000"/>
<keyword evidence="4" id="KW-1185">Reference proteome</keyword>
<protein>
    <recommendedName>
        <fullName evidence="5">MFS transporter</fullName>
    </recommendedName>
</protein>
<dbReference type="InterPro" id="IPR036259">
    <property type="entry name" value="MFS_trans_sf"/>
</dbReference>
<feature type="transmembrane region" description="Helical" evidence="2">
    <location>
        <begin position="280"/>
        <end position="297"/>
    </location>
</feature>
<accession>A0A0K1EAZ8</accession>
<gene>
    <name evidence="3" type="ORF">CMC5_020000</name>
</gene>
<feature type="transmembrane region" description="Helical" evidence="2">
    <location>
        <begin position="317"/>
        <end position="337"/>
    </location>
</feature>
<feature type="transmembrane region" description="Helical" evidence="2">
    <location>
        <begin position="380"/>
        <end position="400"/>
    </location>
</feature>
<dbReference type="SUPFAM" id="SSF103473">
    <property type="entry name" value="MFS general substrate transporter"/>
    <property type="match status" value="1"/>
</dbReference>
<dbReference type="OrthoDB" id="9772725at2"/>
<feature type="transmembrane region" description="Helical" evidence="2">
    <location>
        <begin position="52"/>
        <end position="73"/>
    </location>
</feature>
<organism evidence="3 4">
    <name type="scientific">Chondromyces crocatus</name>
    <dbReference type="NCBI Taxonomy" id="52"/>
    <lineage>
        <taxon>Bacteria</taxon>
        <taxon>Pseudomonadati</taxon>
        <taxon>Myxococcota</taxon>
        <taxon>Polyangia</taxon>
        <taxon>Polyangiales</taxon>
        <taxon>Polyangiaceae</taxon>
        <taxon>Chondromyces</taxon>
    </lineage>
</organism>
<keyword evidence="2" id="KW-1133">Transmembrane helix</keyword>
<dbReference type="STRING" id="52.CMC5_020000"/>
<feature type="compositionally biased region" description="Basic and acidic residues" evidence="1">
    <location>
        <begin position="511"/>
        <end position="524"/>
    </location>
</feature>
<feature type="transmembrane region" description="Helical" evidence="2">
    <location>
        <begin position="442"/>
        <end position="461"/>
    </location>
</feature>
<dbReference type="RefSeq" id="WP_156338407.1">
    <property type="nucleotide sequence ID" value="NZ_CP012159.1"/>
</dbReference>
<feature type="region of interest" description="Disordered" evidence="1">
    <location>
        <begin position="504"/>
        <end position="524"/>
    </location>
</feature>
<evidence type="ECO:0008006" key="5">
    <source>
        <dbReference type="Google" id="ProtNLM"/>
    </source>
</evidence>
<dbReference type="Proteomes" id="UP000067626">
    <property type="component" value="Chromosome"/>
</dbReference>
<dbReference type="AlphaFoldDB" id="A0A0K1EAZ8"/>
<reference evidence="3 4" key="1">
    <citation type="submission" date="2015-07" db="EMBL/GenBank/DDBJ databases">
        <title>Genome analysis of myxobacterium Chondromyces crocatus Cm c5 reveals a high potential for natural compound synthesis and the genetic basis for the loss of fruiting body formation.</title>
        <authorList>
            <person name="Zaburannyi N."/>
            <person name="Bunk B."/>
            <person name="Maier J."/>
            <person name="Overmann J."/>
            <person name="Mueller R."/>
        </authorList>
    </citation>
    <scope>NUCLEOTIDE SEQUENCE [LARGE SCALE GENOMIC DNA]</scope>
    <source>
        <strain evidence="3 4">Cm c5</strain>
    </source>
</reference>
<feature type="transmembrane region" description="Helical" evidence="2">
    <location>
        <begin position="237"/>
        <end position="259"/>
    </location>
</feature>
<sequence>MSERGGSGVQQPSGFGALLCLQAGLVFGWSAIFLGMGHAAAEVLAMEAHESLAFRIVLVIGCVGASLLGGLLADRRMGPRNVMLSGMALATLGGGAILVDEPSALLAGALLLAVGASLSQPCLLVQLGNLYGPSDPRRDSGFGWVFVAERAGLYVALFVSRGGRAGLDAAALAMMAVTTVAFGAPQLFPAEDYTPGQPDAPRAELSRRDVRAVVTCVVALGGTALGGMLLVEALGGVTWLVQRGPLALLALLWVGLLFGAWRLPRVSEAQPLGRVERQRLMVLAALCGAAALCVLAVKVRCGWEEAELLADARKTEVGRVVIALVGLTLGGMLVRSWQRSRDVSRVRSGVAKVAVGVLVVAIGTAPLLGIDAPAGERVGILVMMSGLVGAVGELLVSSIGRAMVTKLAPVRCMTVCMAVFGAAPMLLSSVSPLGGVGVSEAGTASILVGLLLGGGALLLGLPTLTRWMHGAEEPAGMRKAGFVYRGDGRHVVASGGEGTLGLPGDVAGQKARAEEPTRRVKDPRETEAARCRWMMVRGVVYTLGGFALTAEMIRSANWHFAVVLVPVFLGSFTFLRGFAGWVMIRS</sequence>
<feature type="transmembrane region" description="Helical" evidence="2">
    <location>
        <begin position="349"/>
        <end position="368"/>
    </location>
</feature>